<dbReference type="InterPro" id="IPR036188">
    <property type="entry name" value="FAD/NAD-bd_sf"/>
</dbReference>
<evidence type="ECO:0000256" key="1">
    <source>
        <dbReference type="ARBA" id="ARBA00006442"/>
    </source>
</evidence>
<keyword evidence="4" id="KW-0560">Oxidoreductase</keyword>
<evidence type="ECO:0000313" key="16">
    <source>
        <dbReference type="Proteomes" id="UP000823872"/>
    </source>
</evidence>
<dbReference type="Pfam" id="PF07992">
    <property type="entry name" value="Pyr_redox_2"/>
    <property type="match status" value="1"/>
</dbReference>
<protein>
    <recommendedName>
        <fullName evidence="6">Ferroptosis suppressor protein 1</fullName>
    </recommendedName>
    <alternativeName>
        <fullName evidence="7">Apoptosis-inducing factor homologous mitochondrion-associated inducer of death</fullName>
    </alternativeName>
    <alternativeName>
        <fullName evidence="8">p53-responsive gene 3 protein</fullName>
    </alternativeName>
</protein>
<organism evidence="15 16">
    <name type="scientific">Felis catus</name>
    <name type="common">Cat</name>
    <name type="synonym">Felis silvestris catus</name>
    <dbReference type="NCBI Taxonomy" id="9685"/>
    <lineage>
        <taxon>Eukaryota</taxon>
        <taxon>Metazoa</taxon>
        <taxon>Chordata</taxon>
        <taxon>Craniata</taxon>
        <taxon>Vertebrata</taxon>
        <taxon>Euteleostomi</taxon>
        <taxon>Mammalia</taxon>
        <taxon>Eutheria</taxon>
        <taxon>Laurasiatheria</taxon>
        <taxon>Carnivora</taxon>
        <taxon>Feliformia</taxon>
        <taxon>Felidae</taxon>
        <taxon>Felinae</taxon>
        <taxon>Felis</taxon>
    </lineage>
</organism>
<reference evidence="15" key="3">
    <citation type="submission" date="2025-09" db="UniProtKB">
        <authorList>
            <consortium name="Ensembl"/>
        </authorList>
    </citation>
    <scope>IDENTIFICATION</scope>
    <source>
        <strain evidence="15">breed Abyssinian</strain>
    </source>
</reference>
<dbReference type="PANTHER" id="PTHR43735">
    <property type="entry name" value="APOPTOSIS-INDUCING FACTOR 1"/>
    <property type="match status" value="1"/>
</dbReference>
<name>A0ABI7YUM0_FELCA</name>
<comment type="catalytic activity">
    <reaction evidence="10">
        <text>ubiquinone-10 + NADH + H(+) = ubiquinol-10 + NAD(+)</text>
        <dbReference type="Rhea" id="RHEA:61984"/>
        <dbReference type="ChEBI" id="CHEBI:15378"/>
        <dbReference type="ChEBI" id="CHEBI:46245"/>
        <dbReference type="ChEBI" id="CHEBI:57540"/>
        <dbReference type="ChEBI" id="CHEBI:57945"/>
        <dbReference type="ChEBI" id="CHEBI:64183"/>
    </reaction>
    <physiologicalReaction direction="left-to-right" evidence="10">
        <dbReference type="Rhea" id="RHEA:61985"/>
    </physiologicalReaction>
</comment>
<dbReference type="PRINTS" id="PR00411">
    <property type="entry name" value="PNDRDTASEI"/>
</dbReference>
<comment type="catalytic activity">
    <reaction evidence="9">
        <text>menadione + NADH + H(+) = menadiol + NAD(+)</text>
        <dbReference type="Rhea" id="RHEA:69695"/>
        <dbReference type="ChEBI" id="CHEBI:6746"/>
        <dbReference type="ChEBI" id="CHEBI:15378"/>
        <dbReference type="ChEBI" id="CHEBI:28869"/>
        <dbReference type="ChEBI" id="CHEBI:57540"/>
        <dbReference type="ChEBI" id="CHEBI:57945"/>
    </reaction>
    <physiologicalReaction direction="left-to-right" evidence="9">
        <dbReference type="Rhea" id="RHEA:69696"/>
    </physiologicalReaction>
</comment>
<dbReference type="SUPFAM" id="SSF51905">
    <property type="entry name" value="FAD/NAD(P)-binding domain"/>
    <property type="match status" value="1"/>
</dbReference>
<dbReference type="Proteomes" id="UP000823872">
    <property type="component" value="Chromosome D2"/>
</dbReference>
<gene>
    <name evidence="15" type="primary">AIFM2</name>
</gene>
<keyword evidence="2" id="KW-0285">Flavoprotein</keyword>
<evidence type="ECO:0000256" key="4">
    <source>
        <dbReference type="ARBA" id="ARBA00023002"/>
    </source>
</evidence>
<evidence type="ECO:0000256" key="7">
    <source>
        <dbReference type="ARBA" id="ARBA00041541"/>
    </source>
</evidence>
<comment type="similarity">
    <text evidence="1">Belongs to the FAD-dependent oxidoreductase family.</text>
</comment>
<evidence type="ECO:0000313" key="15">
    <source>
        <dbReference type="Ensembl" id="ENSFCTP00005038534.1"/>
    </source>
</evidence>
<dbReference type="Gene3D" id="3.50.50.100">
    <property type="match status" value="1"/>
</dbReference>
<evidence type="ECO:0000256" key="9">
    <source>
        <dbReference type="ARBA" id="ARBA00048412"/>
    </source>
</evidence>
<evidence type="ECO:0000259" key="14">
    <source>
        <dbReference type="Pfam" id="PF07992"/>
    </source>
</evidence>
<evidence type="ECO:0000256" key="12">
    <source>
        <dbReference type="ARBA" id="ARBA00049479"/>
    </source>
</evidence>
<comment type="cofactor">
    <cofactor evidence="5">
        <name>6-hydroxy-FAD</name>
        <dbReference type="ChEBI" id="CHEBI:60470"/>
    </cofactor>
</comment>
<evidence type="ECO:0000256" key="8">
    <source>
        <dbReference type="ARBA" id="ARBA00042318"/>
    </source>
</evidence>
<evidence type="ECO:0000256" key="3">
    <source>
        <dbReference type="ARBA" id="ARBA00022827"/>
    </source>
</evidence>
<reference evidence="15" key="2">
    <citation type="submission" date="2025-08" db="UniProtKB">
        <authorList>
            <consortium name="Ensembl"/>
        </authorList>
    </citation>
    <scope>IDENTIFICATION</scope>
    <source>
        <strain evidence="15">breed Abyssinian</strain>
    </source>
</reference>
<evidence type="ECO:0000256" key="10">
    <source>
        <dbReference type="ARBA" id="ARBA00049236"/>
    </source>
</evidence>
<evidence type="ECO:0000256" key="11">
    <source>
        <dbReference type="ARBA" id="ARBA00049275"/>
    </source>
</evidence>
<feature type="domain" description="FAD/NAD(P)-binding" evidence="14">
    <location>
        <begin position="196"/>
        <end position="417"/>
    </location>
</feature>
<evidence type="ECO:0000256" key="5">
    <source>
        <dbReference type="ARBA" id="ARBA00037027"/>
    </source>
</evidence>
<dbReference type="InterPro" id="IPR023753">
    <property type="entry name" value="FAD/NAD-binding_dom"/>
</dbReference>
<keyword evidence="16" id="KW-1185">Reference proteome</keyword>
<proteinExistence type="inferred from homology"/>
<accession>A0ABI7YUM0</accession>
<evidence type="ECO:0000256" key="2">
    <source>
        <dbReference type="ARBA" id="ARBA00022630"/>
    </source>
</evidence>
<evidence type="ECO:0000256" key="13">
    <source>
        <dbReference type="SAM" id="MobiDB-lite"/>
    </source>
</evidence>
<evidence type="ECO:0000256" key="6">
    <source>
        <dbReference type="ARBA" id="ARBA00040253"/>
    </source>
</evidence>
<feature type="region of interest" description="Disordered" evidence="13">
    <location>
        <begin position="50"/>
        <end position="174"/>
    </location>
</feature>
<comment type="catalytic activity">
    <reaction evidence="12">
        <text>menaquinone-4 + NADH + H(+) = menaquinol-4 + NAD(+)</text>
        <dbReference type="Rhea" id="RHEA:74079"/>
        <dbReference type="ChEBI" id="CHEBI:15378"/>
        <dbReference type="ChEBI" id="CHEBI:57540"/>
        <dbReference type="ChEBI" id="CHEBI:57945"/>
        <dbReference type="ChEBI" id="CHEBI:78277"/>
        <dbReference type="ChEBI" id="CHEBI:193091"/>
    </reaction>
    <physiologicalReaction direction="left-to-right" evidence="12">
        <dbReference type="Rhea" id="RHEA:74080"/>
    </physiologicalReaction>
</comment>
<comment type="catalytic activity">
    <reaction evidence="11">
        <text>phylloquinone + NADH + H(+) = phylloquinol + NAD(+)</text>
        <dbReference type="Rhea" id="RHEA:74075"/>
        <dbReference type="ChEBI" id="CHEBI:15378"/>
        <dbReference type="ChEBI" id="CHEBI:18067"/>
        <dbReference type="ChEBI" id="CHEBI:28433"/>
        <dbReference type="ChEBI" id="CHEBI:57540"/>
        <dbReference type="ChEBI" id="CHEBI:57945"/>
    </reaction>
    <physiologicalReaction direction="left-to-right" evidence="11">
        <dbReference type="Rhea" id="RHEA:74076"/>
    </physiologicalReaction>
</comment>
<sequence length="491" mass="52977">TLGASEGPGRQAAEVRGVRKVFRASSARVGPGALGVARGCWCLCGGRSSPGSLRGRARTEPRPRPPGGAWGARQSQSGLAEWCKGRALGAPPPPRARPTSARRGLAGPERPGGLRPSSGSRALWPWRGRAVALGTGPRPAPPQFPQHTKTGRLRPGGKGRANSPSPRPPLETSEVFPGFAKKTFISYSETFKENFRQGLVVQVDLQNQTVLLEDGEALHFSHLILATGSTSLFPGKFNRVASREVAIQAYEDMVKQVRRARSVVVVGGGSAGVEMAAEIKTEFPEKEVTLIHSHVALADKELLPCVRQEAKEILLQKGVQLLLSERVSNLEELPLNEYRECIQVHTDKGTEVATNLVIVCNGIRINSAAYRSAFESHLASDGALRVNEYLQVEGCSHIYAIGDCADVREPKMAYHAGLHASVAVANIVNARKQRPLKAYKPGALTFLLAMGRNDGVGQISGFYVGRLMVRLAKSRDLFVSSSWKTMRQSPP</sequence>
<dbReference type="Ensembl" id="ENSFCTT00005052527.1">
    <property type="protein sequence ID" value="ENSFCTP00005038534.1"/>
    <property type="gene ID" value="ENSFCTG00005018278.1"/>
</dbReference>
<keyword evidence="3" id="KW-0274">FAD</keyword>
<reference evidence="15 16" key="1">
    <citation type="submission" date="2021-02" db="EMBL/GenBank/DDBJ databases">
        <title>Safari Cat Assemblies.</title>
        <authorList>
            <person name="Bredemeyer K.R."/>
            <person name="Murphy W.J."/>
        </authorList>
    </citation>
    <scope>NUCLEOTIDE SEQUENCE [LARGE SCALE GENOMIC DNA]</scope>
</reference>
<dbReference type="GeneTree" id="ENSGT00390000004582"/>
<dbReference type="PANTHER" id="PTHR43735:SF3">
    <property type="entry name" value="FERROPTOSIS SUPPRESSOR PROTEIN 1"/>
    <property type="match status" value="1"/>
</dbReference>